<accession>A0A7C4JRB7</accession>
<evidence type="ECO:0000313" key="1">
    <source>
        <dbReference type="EMBL" id="HGQ85430.1"/>
    </source>
</evidence>
<organism evidence="1">
    <name type="scientific">Thermodesulfobacterium geofontis</name>
    <dbReference type="NCBI Taxonomy" id="1295609"/>
    <lineage>
        <taxon>Bacteria</taxon>
        <taxon>Pseudomonadati</taxon>
        <taxon>Thermodesulfobacteriota</taxon>
        <taxon>Thermodesulfobacteria</taxon>
        <taxon>Thermodesulfobacteriales</taxon>
        <taxon>Thermodesulfobacteriaceae</taxon>
        <taxon>Thermodesulfobacterium</taxon>
    </lineage>
</organism>
<dbReference type="AlphaFoldDB" id="A0A7C4JRB7"/>
<proteinExistence type="predicted"/>
<dbReference type="EMBL" id="DSZN01000064">
    <property type="protein sequence ID" value="HGQ85430.1"/>
    <property type="molecule type" value="Genomic_DNA"/>
</dbReference>
<protein>
    <submittedName>
        <fullName evidence="1">Uncharacterized protein</fullName>
    </submittedName>
</protein>
<name>A0A7C4JRB7_9BACT</name>
<reference evidence="1" key="1">
    <citation type="journal article" date="2020" name="mSystems">
        <title>Genome- and Community-Level Interaction Insights into Carbon Utilization and Element Cycling Functions of Hydrothermarchaeota in Hydrothermal Sediment.</title>
        <authorList>
            <person name="Zhou Z."/>
            <person name="Liu Y."/>
            <person name="Xu W."/>
            <person name="Pan J."/>
            <person name="Luo Z.H."/>
            <person name="Li M."/>
        </authorList>
    </citation>
    <scope>NUCLEOTIDE SEQUENCE [LARGE SCALE GENOMIC DNA]</scope>
    <source>
        <strain evidence="1">SpSt-6</strain>
    </source>
</reference>
<sequence length="272" mass="32105">MHKKDRIREEFLHYKSLLSAKEEVFLSEIQRPVKIGDIREIQMFPPIYVILVEELTYYNEKLYKSIILTEEVSLGWLGIDTPILRLKPSRTLLITLPILIYLEENFLYRFSRRLGNLSEKECSKLVEYAEKKTIPNTLQGEYIRLVMKRLAPYNVVSLLSDLKKLEPYEETLQVIRLSSEIAEYLQEYKFQKAAASKNVFKGKNFLAFLERLEDYTRLIIYLPKEYIGKNISIWIKDQKVFEGKLKTDKVILGPLPNFLDCSFFEETLNVQV</sequence>
<comment type="caution">
    <text evidence="1">The sequence shown here is derived from an EMBL/GenBank/DDBJ whole genome shotgun (WGS) entry which is preliminary data.</text>
</comment>
<gene>
    <name evidence="1" type="ORF">ENT66_03485</name>
</gene>